<dbReference type="Gene3D" id="2.30.30.100">
    <property type="match status" value="1"/>
</dbReference>
<dbReference type="CDD" id="cd16442">
    <property type="entry name" value="BPL"/>
    <property type="match status" value="1"/>
</dbReference>
<dbReference type="InterPro" id="IPR045864">
    <property type="entry name" value="aa-tRNA-synth_II/BPL/LPL"/>
</dbReference>
<sequence length="265" mass="29018">MWAHEHKVLVVSTVAPRPPLDSSVISEKISQYWRVSVVEVTGSTQDDLTQLVADKKAKSGEVITTEYQSAGRGRLDRKFDAPASSALMFSFYVEPIRDKSDWSFLPLLTGLSAIFSLTTLDPELSPTLKWPNDILIGDGKVGGIIAQTSGDGVVIGVGINVGMSQEELPVVTATSLALHNFSTLDRNLILSTFLATFEELFQRWQNGEDLRHLYKERSATIGHDIRIEHPDGSHKNGKAVDVTPAGELILEDGSRVTVGDIVHLR</sequence>
<dbReference type="PANTHER" id="PTHR12835">
    <property type="entry name" value="BIOTIN PROTEIN LIGASE"/>
    <property type="match status" value="1"/>
</dbReference>
<dbReference type="GO" id="GO:0005737">
    <property type="term" value="C:cytoplasm"/>
    <property type="evidence" value="ECO:0007669"/>
    <property type="project" value="TreeGrafter"/>
</dbReference>
<evidence type="ECO:0000313" key="3">
    <source>
        <dbReference type="EMBL" id="ASY16647.1"/>
    </source>
</evidence>
<evidence type="ECO:0000313" key="4">
    <source>
        <dbReference type="Proteomes" id="UP000217215"/>
    </source>
</evidence>
<dbReference type="PANTHER" id="PTHR12835:SF5">
    <property type="entry name" value="BIOTIN--PROTEIN LIGASE"/>
    <property type="match status" value="1"/>
</dbReference>
<evidence type="ECO:0000259" key="2">
    <source>
        <dbReference type="PROSITE" id="PS51733"/>
    </source>
</evidence>
<accession>A0A249KIM7</accession>
<gene>
    <name evidence="3" type="ORF">A1sIA56_05160</name>
</gene>
<dbReference type="AlphaFoldDB" id="A0A249KIM7"/>
<protein>
    <submittedName>
        <fullName evidence="3">BirA family transcriptional regulator, biotin operon repressor / biotin-[acetyl-CoA-carboxylase] ligase</fullName>
    </submittedName>
</protein>
<dbReference type="Gene3D" id="3.30.930.10">
    <property type="entry name" value="Bira Bifunctional Protein, Domain 2"/>
    <property type="match status" value="1"/>
</dbReference>
<dbReference type="KEGG" id="psuf:A1sIA56_05160"/>
<feature type="domain" description="BPL/LPL catalytic" evidence="2">
    <location>
        <begin position="24"/>
        <end position="205"/>
    </location>
</feature>
<dbReference type="GO" id="GO:0004077">
    <property type="term" value="F:biotin--[biotin carboxyl-carrier protein] ligase activity"/>
    <property type="evidence" value="ECO:0007669"/>
    <property type="project" value="InterPro"/>
</dbReference>
<reference evidence="3 4" key="1">
    <citation type="submission" date="2016-07" db="EMBL/GenBank/DDBJ databases">
        <title>High microdiversification within the ubiquitous acI lineage of Actinobacteria.</title>
        <authorList>
            <person name="Neuenschwander S.M."/>
            <person name="Salcher M."/>
            <person name="Ghai R."/>
            <person name="Pernthaler J."/>
        </authorList>
    </citation>
    <scope>NUCLEOTIDE SEQUENCE [LARGE SCALE GENOMIC DNA]</scope>
    <source>
        <strain evidence="3">MMS-IA-56</strain>
    </source>
</reference>
<dbReference type="PROSITE" id="PS51733">
    <property type="entry name" value="BPL_LPL_CATALYTIC"/>
    <property type="match status" value="1"/>
</dbReference>
<organism evidence="3 4">
    <name type="scientific">Candidatus Planktophila sulfonica</name>
    <dbReference type="NCBI Taxonomy" id="1884904"/>
    <lineage>
        <taxon>Bacteria</taxon>
        <taxon>Bacillati</taxon>
        <taxon>Actinomycetota</taxon>
        <taxon>Actinomycetes</taxon>
        <taxon>Candidatus Nanopelagicales</taxon>
        <taxon>Candidatus Nanopelagicaceae</taxon>
        <taxon>Candidatus Planktophila</taxon>
    </lineage>
</organism>
<proteinExistence type="predicted"/>
<dbReference type="Pfam" id="PF03099">
    <property type="entry name" value="BPL_LplA_LipB"/>
    <property type="match status" value="1"/>
</dbReference>
<dbReference type="Proteomes" id="UP000217215">
    <property type="component" value="Chromosome"/>
</dbReference>
<dbReference type="SUPFAM" id="SSF55681">
    <property type="entry name" value="Class II aaRS and biotin synthetases"/>
    <property type="match status" value="1"/>
</dbReference>
<dbReference type="NCBIfam" id="TIGR00121">
    <property type="entry name" value="birA_ligase"/>
    <property type="match status" value="1"/>
</dbReference>
<dbReference type="EMBL" id="CP016773">
    <property type="protein sequence ID" value="ASY16647.1"/>
    <property type="molecule type" value="Genomic_DNA"/>
</dbReference>
<keyword evidence="4" id="KW-1185">Reference proteome</keyword>
<name>A0A249KIM7_9ACTN</name>
<keyword evidence="1 3" id="KW-0436">Ligase</keyword>
<dbReference type="InterPro" id="IPR004408">
    <property type="entry name" value="Biotin_CoA_COase_ligase"/>
</dbReference>
<dbReference type="InterPro" id="IPR004143">
    <property type="entry name" value="BPL_LPL_catalytic"/>
</dbReference>
<evidence type="ECO:0000256" key="1">
    <source>
        <dbReference type="ARBA" id="ARBA00022598"/>
    </source>
</evidence>